<keyword evidence="7" id="KW-0539">Nucleus</keyword>
<keyword evidence="6" id="KW-0238">DNA-binding</keyword>
<feature type="compositionally biased region" description="Polar residues" evidence="11">
    <location>
        <begin position="45"/>
        <end position="71"/>
    </location>
</feature>
<protein>
    <recommendedName>
        <fullName evidence="10">Chromosome transmission fidelity protein 18 homolog</fullName>
    </recommendedName>
</protein>
<sequence length="1099" mass="123547">MDMDIPLPDELELLESDFHLYEDYLEPEMYEIEEDEEKREKESSDSPILQSNSPDFSSAALNSVTESSSANGLKRLRSDDADVPVDSVLDDVEPSGGKRSRTDKPVVENEEDWLRYLPPTENNSMVEEETSLAVEENTVFRVVSEIDGDFISITAPDSDERVYAKLSRFGDKEGSKKLDLKERHGGIMQENINVLLERAEKEALTKTLEASYDTQLDAMLPQEPVVHERLWVDKYAPSSFTELLSDEQTNREACSSMAKTMGFMTTSDEVLSSLRRHSSMAQHHKLSSLSSTRKNKFPGWKADNQKVTTEGIQDKWSKKSRLPSPPEHKRCLSLCLPFLFRFNGTLGTSKHIKILLLCGPPGLGKTTLAHVAAKHCGYHVVEVNASDDRSSSTIESKILDAIQMNSVLGDARPNCLVIDEIDGALGDGKGAVDVILKMVSADKKAERENGSKDQPGKRSSKKGQRSVSLIRPVRQSCYFYCPFPPLNHVICICNDLYAPALRSLRLVAKVHVFVQPTISRIVSRLKYICNQEGMRSSSAALSALAQFTECDIRSCLNTLQFLYKKRETLSAEEVGSQVVGQKDMSRSVFDIWKEIFHTRKLKLQSRSDSKSRNACDKIEYLYSLLSYRGDYELILDGIHENILQLNYHDPVMQKTVKCLEMLGVSDLMNQYIMQTHQMILNVYQPSSIITIHRLVAQVQRPNIEWPKSYQRCRALVLEKMENLRSWHCRVPPLISRHINSKTFVEDLVSPLLHIISPRTLKPRAMHLLSEKEKDDFTQLVNVMVSYAISYKQIKTDPHSNSSRHEATLDGSVLALDPPIDGFVCFKEYESCHNVLALAMKQLLVHEVENKKILQGSNAKLEPLSDAKKVNHEGSRDKSSKGALRKTDCVALSAKNNTEAQKSHSAQHHPSTSTSASDGNSAPGVNLKSSGVRKNPSLGSSSFFDRFRKPGSKGFQTTDSIDNKEITLQRDLRPLLFKFNEGFTNAIKRPVRRLFSGSSALLLDNTKEREEKQVENLITWKLLLSFGASFGVRKPRKLVGANHKYNISINVIFVFPGRFGCKGEGDFDPSYDFEKSLNDCSKMGTGSTNDPKLLISPPFF</sequence>
<dbReference type="Gene3D" id="3.40.50.300">
    <property type="entry name" value="P-loop containing nucleotide triphosphate hydrolases"/>
    <property type="match status" value="1"/>
</dbReference>
<dbReference type="SMART" id="SM00382">
    <property type="entry name" value="AAA"/>
    <property type="match status" value="1"/>
</dbReference>
<evidence type="ECO:0000256" key="8">
    <source>
        <dbReference type="ARBA" id="ARBA00023306"/>
    </source>
</evidence>
<accession>A0A9I9CNV3</accession>
<feature type="compositionally biased region" description="Acidic residues" evidence="11">
    <location>
        <begin position="25"/>
        <end position="37"/>
    </location>
</feature>
<evidence type="ECO:0000256" key="1">
    <source>
        <dbReference type="ARBA" id="ARBA00004123"/>
    </source>
</evidence>
<dbReference type="Gene3D" id="1.10.8.60">
    <property type="match status" value="1"/>
</dbReference>
<dbReference type="InterPro" id="IPR003593">
    <property type="entry name" value="AAA+_ATPase"/>
</dbReference>
<dbReference type="SUPFAM" id="SSF52540">
    <property type="entry name" value="P-loop containing nucleoside triphosphate hydrolases"/>
    <property type="match status" value="1"/>
</dbReference>
<dbReference type="CDD" id="cd00009">
    <property type="entry name" value="AAA"/>
    <property type="match status" value="1"/>
</dbReference>
<evidence type="ECO:0000256" key="4">
    <source>
        <dbReference type="ARBA" id="ARBA00022741"/>
    </source>
</evidence>
<dbReference type="EnsemblPlants" id="MELO3C006327.2.1">
    <property type="protein sequence ID" value="MELO3C006327.2.1"/>
    <property type="gene ID" value="MELO3C006327.2"/>
</dbReference>
<comment type="subcellular location">
    <subcellularLocation>
        <location evidence="1">Nucleus</location>
    </subcellularLocation>
</comment>
<comment type="subunit">
    <text evidence="2">Heterotetramer of subunits RFC2, RFC3, RFC4 and RFC5 that can form a complex with RFC1.</text>
</comment>
<keyword evidence="8" id="KW-0131">Cell cycle</keyword>
<dbReference type="PANTHER" id="PTHR46765:SF1">
    <property type="entry name" value="P-LOOP CONTAINING NUCLEOSIDE TRIPHOSPHATE HYDROLASES SUPERFAMILY PROTEIN"/>
    <property type="match status" value="1"/>
</dbReference>
<feature type="domain" description="AAA+ ATPase" evidence="12">
    <location>
        <begin position="351"/>
        <end position="517"/>
    </location>
</feature>
<dbReference type="InterPro" id="IPR027417">
    <property type="entry name" value="P-loop_NTPase"/>
</dbReference>
<feature type="region of interest" description="Disordered" evidence="11">
    <location>
        <begin position="445"/>
        <end position="467"/>
    </location>
</feature>
<evidence type="ECO:0000256" key="9">
    <source>
        <dbReference type="ARBA" id="ARBA00043975"/>
    </source>
</evidence>
<evidence type="ECO:0000256" key="11">
    <source>
        <dbReference type="SAM" id="MobiDB-lite"/>
    </source>
</evidence>
<feature type="region of interest" description="Disordered" evidence="11">
    <location>
        <begin position="25"/>
        <end position="105"/>
    </location>
</feature>
<dbReference type="Gramene" id="MELO3C006327.2.1">
    <property type="protein sequence ID" value="MELO3C006327.2.1"/>
    <property type="gene ID" value="MELO3C006327.2"/>
</dbReference>
<dbReference type="GO" id="GO:0005634">
    <property type="term" value="C:nucleus"/>
    <property type="evidence" value="ECO:0007669"/>
    <property type="project" value="UniProtKB-SubCell"/>
</dbReference>
<keyword evidence="5" id="KW-0067">ATP-binding</keyword>
<evidence type="ECO:0000313" key="13">
    <source>
        <dbReference type="EnsemblPlants" id="MELO3C006327.2.1"/>
    </source>
</evidence>
<dbReference type="AlphaFoldDB" id="A0A9I9CNV3"/>
<proteinExistence type="inferred from homology"/>
<name>A0A9I9CNV3_CUCME</name>
<reference evidence="13" key="1">
    <citation type="submission" date="2023-03" db="UniProtKB">
        <authorList>
            <consortium name="EnsemblPlants"/>
        </authorList>
    </citation>
    <scope>IDENTIFICATION</scope>
</reference>
<organism evidence="13">
    <name type="scientific">Cucumis melo</name>
    <name type="common">Muskmelon</name>
    <dbReference type="NCBI Taxonomy" id="3656"/>
    <lineage>
        <taxon>Eukaryota</taxon>
        <taxon>Viridiplantae</taxon>
        <taxon>Streptophyta</taxon>
        <taxon>Embryophyta</taxon>
        <taxon>Tracheophyta</taxon>
        <taxon>Spermatophyta</taxon>
        <taxon>Magnoliopsida</taxon>
        <taxon>eudicotyledons</taxon>
        <taxon>Gunneridae</taxon>
        <taxon>Pentapetalae</taxon>
        <taxon>rosids</taxon>
        <taxon>fabids</taxon>
        <taxon>Cucurbitales</taxon>
        <taxon>Cucurbitaceae</taxon>
        <taxon>Benincaseae</taxon>
        <taxon>Cucumis</taxon>
    </lineage>
</organism>
<dbReference type="GO" id="GO:0016887">
    <property type="term" value="F:ATP hydrolysis activity"/>
    <property type="evidence" value="ECO:0007669"/>
    <property type="project" value="InterPro"/>
</dbReference>
<evidence type="ECO:0000256" key="7">
    <source>
        <dbReference type="ARBA" id="ARBA00023242"/>
    </source>
</evidence>
<dbReference type="InterPro" id="IPR053016">
    <property type="entry name" value="CTF18-RFC_complex"/>
</dbReference>
<evidence type="ECO:0000256" key="2">
    <source>
        <dbReference type="ARBA" id="ARBA00011480"/>
    </source>
</evidence>
<comment type="similarity">
    <text evidence="9">Belongs to the activator 1 small subunits family. CTF18 subfamily.</text>
</comment>
<keyword evidence="3" id="KW-0235">DNA replication</keyword>
<dbReference type="GO" id="GO:0005524">
    <property type="term" value="F:ATP binding"/>
    <property type="evidence" value="ECO:0007669"/>
    <property type="project" value="UniProtKB-KW"/>
</dbReference>
<dbReference type="PANTHER" id="PTHR46765">
    <property type="entry name" value="P-LOOP CONTAINING NUCLEOSIDE TRIPHOSPHATE HYDROLASES SUPERFAMILY PROTEIN"/>
    <property type="match status" value="1"/>
</dbReference>
<dbReference type="Pfam" id="PF00004">
    <property type="entry name" value="AAA"/>
    <property type="match status" value="1"/>
</dbReference>
<dbReference type="FunFam" id="1.10.8.60:FF:000074">
    <property type="entry name" value="Chromosome transmission fidelity protein 18"/>
    <property type="match status" value="1"/>
</dbReference>
<evidence type="ECO:0000256" key="10">
    <source>
        <dbReference type="ARBA" id="ARBA00069525"/>
    </source>
</evidence>
<feature type="compositionally biased region" description="Basic and acidic residues" evidence="11">
    <location>
        <begin position="445"/>
        <end position="456"/>
    </location>
</feature>
<evidence type="ECO:0000256" key="5">
    <source>
        <dbReference type="ARBA" id="ARBA00022840"/>
    </source>
</evidence>
<evidence type="ECO:0000256" key="3">
    <source>
        <dbReference type="ARBA" id="ARBA00022705"/>
    </source>
</evidence>
<feature type="compositionally biased region" description="Polar residues" evidence="11">
    <location>
        <begin position="893"/>
        <end position="919"/>
    </location>
</feature>
<evidence type="ECO:0000259" key="12">
    <source>
        <dbReference type="SMART" id="SM00382"/>
    </source>
</evidence>
<feature type="region of interest" description="Disordered" evidence="11">
    <location>
        <begin position="864"/>
        <end position="957"/>
    </location>
</feature>
<keyword evidence="4" id="KW-0547">Nucleotide-binding</keyword>
<evidence type="ECO:0000256" key="6">
    <source>
        <dbReference type="ARBA" id="ARBA00023125"/>
    </source>
</evidence>
<dbReference type="CDD" id="cd18140">
    <property type="entry name" value="HLD_clamp_RFC"/>
    <property type="match status" value="1"/>
</dbReference>
<feature type="compositionally biased region" description="Basic and acidic residues" evidence="11">
    <location>
        <begin position="864"/>
        <end position="887"/>
    </location>
</feature>
<dbReference type="GO" id="GO:0006260">
    <property type="term" value="P:DNA replication"/>
    <property type="evidence" value="ECO:0007669"/>
    <property type="project" value="UniProtKB-KW"/>
</dbReference>
<dbReference type="GO" id="GO:0003677">
    <property type="term" value="F:DNA binding"/>
    <property type="evidence" value="ECO:0007669"/>
    <property type="project" value="UniProtKB-KW"/>
</dbReference>
<dbReference type="InterPro" id="IPR003959">
    <property type="entry name" value="ATPase_AAA_core"/>
</dbReference>
<dbReference type="InterPro" id="IPR047854">
    <property type="entry name" value="RFC_lid"/>
</dbReference>